<accession>A0A420I9V4</accession>
<reference evidence="2 3" key="1">
    <citation type="journal article" date="2018" name="BMC Genomics">
        <title>Comparative genome analyses reveal sequence features reflecting distinct modes of host-adaptation between dicot and monocot powdery mildew.</title>
        <authorList>
            <person name="Wu Y."/>
            <person name="Ma X."/>
            <person name="Pan Z."/>
            <person name="Kale S.D."/>
            <person name="Song Y."/>
            <person name="King H."/>
            <person name="Zhang Q."/>
            <person name="Presley C."/>
            <person name="Deng X."/>
            <person name="Wei C.I."/>
            <person name="Xiao S."/>
        </authorList>
    </citation>
    <scope>NUCLEOTIDE SEQUENCE [LARGE SCALE GENOMIC DNA]</scope>
    <source>
        <strain evidence="2">UCSC1</strain>
    </source>
</reference>
<evidence type="ECO:0000313" key="2">
    <source>
        <dbReference type="EMBL" id="RKF71314.1"/>
    </source>
</evidence>
<protein>
    <submittedName>
        <fullName evidence="2">Uncharacterized protein</fullName>
    </submittedName>
</protein>
<name>A0A420I9V4_9PEZI</name>
<feature type="region of interest" description="Disordered" evidence="1">
    <location>
        <begin position="1"/>
        <end position="59"/>
    </location>
</feature>
<sequence length="88" mass="9893">DNIVPHPRRRSPQRENKKPALSEPSARSESPTSLPNSHLNTSTSIPKNFSHHNNTSNNDEISTLIQNQMTAALEKFSISSKTHLQHQQ</sequence>
<organism evidence="2 3">
    <name type="scientific">Golovinomyces cichoracearum</name>
    <dbReference type="NCBI Taxonomy" id="62708"/>
    <lineage>
        <taxon>Eukaryota</taxon>
        <taxon>Fungi</taxon>
        <taxon>Dikarya</taxon>
        <taxon>Ascomycota</taxon>
        <taxon>Pezizomycotina</taxon>
        <taxon>Leotiomycetes</taxon>
        <taxon>Erysiphales</taxon>
        <taxon>Erysiphaceae</taxon>
        <taxon>Golovinomyces</taxon>
    </lineage>
</organism>
<feature type="compositionally biased region" description="Basic residues" evidence="1">
    <location>
        <begin position="1"/>
        <end position="11"/>
    </location>
</feature>
<dbReference type="Proteomes" id="UP000285405">
    <property type="component" value="Unassembled WGS sequence"/>
</dbReference>
<evidence type="ECO:0000256" key="1">
    <source>
        <dbReference type="SAM" id="MobiDB-lite"/>
    </source>
</evidence>
<evidence type="ECO:0000313" key="3">
    <source>
        <dbReference type="Proteomes" id="UP000285405"/>
    </source>
</evidence>
<gene>
    <name evidence="2" type="ORF">GcC1_102021</name>
</gene>
<comment type="caution">
    <text evidence="2">The sequence shown here is derived from an EMBL/GenBank/DDBJ whole genome shotgun (WGS) entry which is preliminary data.</text>
</comment>
<dbReference type="AlphaFoldDB" id="A0A420I9V4"/>
<proteinExistence type="predicted"/>
<feature type="non-terminal residue" evidence="2">
    <location>
        <position position="1"/>
    </location>
</feature>
<feature type="compositionally biased region" description="Polar residues" evidence="1">
    <location>
        <begin position="25"/>
        <end position="59"/>
    </location>
</feature>
<dbReference type="EMBL" id="MCBR01010287">
    <property type="protein sequence ID" value="RKF71314.1"/>
    <property type="molecule type" value="Genomic_DNA"/>
</dbReference>